<keyword evidence="3" id="KW-1185">Reference proteome</keyword>
<dbReference type="OrthoDB" id="9786067at2"/>
<proteinExistence type="predicted"/>
<dbReference type="HOGENOM" id="CLU_103680_0_0_0"/>
<dbReference type="STRING" id="522772.Dacet_1523"/>
<evidence type="ECO:0000259" key="1">
    <source>
        <dbReference type="Pfam" id="PF11967"/>
    </source>
</evidence>
<dbReference type="KEGG" id="dap:Dacet_1523"/>
<protein>
    <submittedName>
        <fullName evidence="2">DNA repair protein RecO</fullName>
    </submittedName>
</protein>
<sequence>MSREKTEAIIYKLVRYADSSAIAFAFTEDFGRLKLFVQKAFTKKGGIMCFMPGMLDFGKKDTDLSKYYSFENNTAYYHYLNNHEIVMRMHLIFEIIEGLYEPELPDKKLFDLLLKYDDENFRKITPYIIYFILKRSGVMFQLDSCYNCGSKDDVYCVTSHGLCCPVCSEQLGSASYCDRESAYIIKCMGNSSLYRNVTVNRKQELQVLKGLSEYSAMVIEKPLKSLKTVLEII</sequence>
<dbReference type="SUPFAM" id="SSF57863">
    <property type="entry name" value="ArfGap/RecO-like zinc finger"/>
    <property type="match status" value="1"/>
</dbReference>
<dbReference type="InParanoid" id="D4H8E3"/>
<dbReference type="Pfam" id="PF02565">
    <property type="entry name" value="RecO_C"/>
    <property type="match status" value="1"/>
</dbReference>
<dbReference type="PaxDb" id="522772-Dacet_1523"/>
<dbReference type="GO" id="GO:0006310">
    <property type="term" value="P:DNA recombination"/>
    <property type="evidence" value="ECO:0007669"/>
    <property type="project" value="InterPro"/>
</dbReference>
<dbReference type="GO" id="GO:0006281">
    <property type="term" value="P:DNA repair"/>
    <property type="evidence" value="ECO:0007669"/>
    <property type="project" value="InterPro"/>
</dbReference>
<dbReference type="EMBL" id="CP001968">
    <property type="protein sequence ID" value="ADD68292.1"/>
    <property type="molecule type" value="Genomic_DNA"/>
</dbReference>
<name>D4H8E3_DENA2</name>
<reference evidence="2 3" key="1">
    <citation type="journal article" date="2010" name="Stand. Genomic Sci.">
        <title>Complete genome sequence of Denitrovibrio acetiphilus type strain (N2460).</title>
        <authorList>
            <person name="Kiss H."/>
            <person name="Lang E."/>
            <person name="Lapidus A."/>
            <person name="Copeland A."/>
            <person name="Nolan M."/>
            <person name="Glavina Del Rio T."/>
            <person name="Chen F."/>
            <person name="Lucas S."/>
            <person name="Tice H."/>
            <person name="Cheng J.F."/>
            <person name="Han C."/>
            <person name="Goodwin L."/>
            <person name="Pitluck S."/>
            <person name="Liolios K."/>
            <person name="Pati A."/>
            <person name="Ivanova N."/>
            <person name="Mavromatis K."/>
            <person name="Chen A."/>
            <person name="Palaniappan K."/>
            <person name="Land M."/>
            <person name="Hauser L."/>
            <person name="Chang Y.J."/>
            <person name="Jeffries C.D."/>
            <person name="Detter J.C."/>
            <person name="Brettin T."/>
            <person name="Spring S."/>
            <person name="Rohde M."/>
            <person name="Goker M."/>
            <person name="Woyke T."/>
            <person name="Bristow J."/>
            <person name="Eisen J.A."/>
            <person name="Markowitz V."/>
            <person name="Hugenholtz P."/>
            <person name="Kyrpides N.C."/>
            <person name="Klenk H.P."/>
        </authorList>
    </citation>
    <scope>NUCLEOTIDE SEQUENCE [LARGE SCALE GENOMIC DNA]</scope>
    <source>
        <strain evidence="3">DSM 12809 / NBRC 114555 / N2460</strain>
    </source>
</reference>
<dbReference type="Gene3D" id="6.20.220.20">
    <property type="entry name" value="Recombination protein O, zinc-binding domain"/>
    <property type="match status" value="1"/>
</dbReference>
<organism evidence="2 3">
    <name type="scientific">Denitrovibrio acetiphilus (strain DSM 12809 / NBRC 114555 / N2460)</name>
    <dbReference type="NCBI Taxonomy" id="522772"/>
    <lineage>
        <taxon>Bacteria</taxon>
        <taxon>Pseudomonadati</taxon>
        <taxon>Deferribacterota</taxon>
        <taxon>Deferribacteres</taxon>
        <taxon>Deferribacterales</taxon>
        <taxon>Geovibrionaceae</taxon>
        <taxon>Denitrovibrio</taxon>
    </lineage>
</organism>
<gene>
    <name evidence="2" type="ordered locus">Dacet_1523</name>
</gene>
<dbReference type="Gene3D" id="1.20.1440.120">
    <property type="entry name" value="Recombination protein O, C-terminal domain"/>
    <property type="match status" value="1"/>
</dbReference>
<dbReference type="Pfam" id="PF11967">
    <property type="entry name" value="RecO_N"/>
    <property type="match status" value="1"/>
</dbReference>
<dbReference type="Proteomes" id="UP000002012">
    <property type="component" value="Chromosome"/>
</dbReference>
<dbReference type="RefSeq" id="WP_013010806.1">
    <property type="nucleotide sequence ID" value="NC_013943.1"/>
</dbReference>
<evidence type="ECO:0000313" key="2">
    <source>
        <dbReference type="EMBL" id="ADD68292.1"/>
    </source>
</evidence>
<evidence type="ECO:0000313" key="3">
    <source>
        <dbReference type="Proteomes" id="UP000002012"/>
    </source>
</evidence>
<feature type="domain" description="DNA replication/recombination mediator RecO N-terminal" evidence="1">
    <location>
        <begin position="1"/>
        <end position="67"/>
    </location>
</feature>
<accession>D4H8E3</accession>
<dbReference type="AlphaFoldDB" id="D4H8E3"/>
<dbReference type="InterPro" id="IPR037278">
    <property type="entry name" value="ARFGAP/RecO"/>
</dbReference>
<dbReference type="InterPro" id="IPR022572">
    <property type="entry name" value="DNA_rep/recomb_RecO_N"/>
</dbReference>
<dbReference type="InterPro" id="IPR042242">
    <property type="entry name" value="RecO_C"/>
</dbReference>
<dbReference type="eggNOG" id="COG1381">
    <property type="taxonomic scope" value="Bacteria"/>
</dbReference>
<dbReference type="InterPro" id="IPR003717">
    <property type="entry name" value="RecO"/>
</dbReference>